<organism evidence="3 4">
    <name type="scientific">Nannocystis radixulma</name>
    <dbReference type="NCBI Taxonomy" id="2995305"/>
    <lineage>
        <taxon>Bacteria</taxon>
        <taxon>Pseudomonadati</taxon>
        <taxon>Myxococcota</taxon>
        <taxon>Polyangia</taxon>
        <taxon>Nannocystales</taxon>
        <taxon>Nannocystaceae</taxon>
        <taxon>Nannocystis</taxon>
    </lineage>
</organism>
<evidence type="ECO:0000256" key="1">
    <source>
        <dbReference type="ARBA" id="ARBA00022729"/>
    </source>
</evidence>
<feature type="region of interest" description="Disordered" evidence="2">
    <location>
        <begin position="477"/>
        <end position="497"/>
    </location>
</feature>
<dbReference type="SUPFAM" id="SSF69318">
    <property type="entry name" value="Integrin alpha N-terminal domain"/>
    <property type="match status" value="3"/>
</dbReference>
<sequence>MRRGAQFSVVLAAGLVACGRPQAATRTPEPVTAAAQPSSSPTSRKFSRCLPPDRSFAVGERPVDLALLRLPGAPALVVANAGSSDLSLVRRDGERWREVQRVKTAPEPFALATADIDADGLPDVVAIHRERAVASVHLARADGTLGPARALELPAPAQALAAADLDGDGDVELAFGSGEKGEAGRLRVLSLGGDGRPRDEAGLLVSELPVAVAAGDIRGDSGQELAVFHHGSMVQSIVSPGRPRRDDPYREGCCVALNAAAGVLVDLLGDRHLEAVGVSLDGWAGDPGRMAVYGDDGFERFIARTVTEVAPAPHQVLARDVDGDGRPELLVFAGVRAALERFPWLKPPPIELMPLDPSQDADAPVLQIYALDQAKPRLRAEVPIDGVSFVVEDLTGDGALDVAAVQGRLHVHPGLFSSPAPGPRLADGLRSLFAFDVDRDGDAEVVVERAEGCSRLVAQGGAYQLRTLGRDEVAPRAACGRKRGREASGLQGPELVAPPEVALPPRFRDALATTFVLGTVRRASGGPDDGLLGLREGNRGVDESGVDIVVDTPELVLYLVRAGQEPIRVGSLSDEPGEYAASRTKGSGRAARSLPHSSDVAAVQLGDLDGDGDIELVVVDRRRRLHVAWGRGDGEFAAFDRWSVGPVVAMVVRDLDGDDGDELVTLSDRAAVVQIYAPAGPQAPAPVAVYGAGTGTNRLAVADADDDRALDIVLGDRFTRELEVLRLTPCG</sequence>
<dbReference type="PROSITE" id="PS51257">
    <property type="entry name" value="PROKAR_LIPOPROTEIN"/>
    <property type="match status" value="1"/>
</dbReference>
<dbReference type="InterPro" id="IPR028994">
    <property type="entry name" value="Integrin_alpha_N"/>
</dbReference>
<evidence type="ECO:0000256" key="2">
    <source>
        <dbReference type="SAM" id="MobiDB-lite"/>
    </source>
</evidence>
<feature type="compositionally biased region" description="Low complexity" evidence="2">
    <location>
        <begin position="32"/>
        <end position="43"/>
    </location>
</feature>
<evidence type="ECO:0000313" key="4">
    <source>
        <dbReference type="Proteomes" id="UP001217838"/>
    </source>
</evidence>
<protein>
    <submittedName>
        <fullName evidence="3">VCBS repeat-containing protein</fullName>
    </submittedName>
</protein>
<name>A0ABT5BMA0_9BACT</name>
<dbReference type="InterPro" id="IPR013517">
    <property type="entry name" value="FG-GAP"/>
</dbReference>
<comment type="caution">
    <text evidence="3">The sequence shown here is derived from an EMBL/GenBank/DDBJ whole genome shotgun (WGS) entry which is preliminary data.</text>
</comment>
<dbReference type="PANTHER" id="PTHR46580">
    <property type="entry name" value="SENSOR KINASE-RELATED"/>
    <property type="match status" value="1"/>
</dbReference>
<dbReference type="PANTHER" id="PTHR46580:SF2">
    <property type="entry name" value="MAM DOMAIN-CONTAINING PROTEIN"/>
    <property type="match status" value="1"/>
</dbReference>
<proteinExistence type="predicted"/>
<dbReference type="EMBL" id="JAQNDN010000025">
    <property type="protein sequence ID" value="MDC0674793.1"/>
    <property type="molecule type" value="Genomic_DNA"/>
</dbReference>
<gene>
    <name evidence="3" type="ORF">POL58_43995</name>
</gene>
<accession>A0ABT5BMA0</accession>
<dbReference type="Gene3D" id="2.130.10.130">
    <property type="entry name" value="Integrin alpha, N-terminal"/>
    <property type="match status" value="1"/>
</dbReference>
<dbReference type="Proteomes" id="UP001217838">
    <property type="component" value="Unassembled WGS sequence"/>
</dbReference>
<feature type="region of interest" description="Disordered" evidence="2">
    <location>
        <begin position="21"/>
        <end position="47"/>
    </location>
</feature>
<reference evidence="3 4" key="1">
    <citation type="submission" date="2022-11" db="EMBL/GenBank/DDBJ databases">
        <title>Minimal conservation of predation-associated metabolite biosynthetic gene clusters underscores biosynthetic potential of Myxococcota including descriptions for ten novel species: Archangium lansinium sp. nov., Myxococcus landrumus sp. nov., Nannocystis bai.</title>
        <authorList>
            <person name="Ahearne A."/>
            <person name="Stevens C."/>
            <person name="Dowd S."/>
        </authorList>
    </citation>
    <scope>NUCLEOTIDE SEQUENCE [LARGE SCALE GENOMIC DNA]</scope>
    <source>
        <strain evidence="3 4">NCELM</strain>
    </source>
</reference>
<dbReference type="Pfam" id="PF13517">
    <property type="entry name" value="FG-GAP_3"/>
    <property type="match status" value="2"/>
</dbReference>
<evidence type="ECO:0000313" key="3">
    <source>
        <dbReference type="EMBL" id="MDC0674793.1"/>
    </source>
</evidence>
<dbReference type="RefSeq" id="WP_272009297.1">
    <property type="nucleotide sequence ID" value="NZ_JAQNDN010000025.1"/>
</dbReference>
<keyword evidence="4" id="KW-1185">Reference proteome</keyword>
<keyword evidence="1" id="KW-0732">Signal</keyword>